<organism evidence="4 5">
    <name type="scientific">Hungatella hathewayi</name>
    <dbReference type="NCBI Taxonomy" id="154046"/>
    <lineage>
        <taxon>Bacteria</taxon>
        <taxon>Bacillati</taxon>
        <taxon>Bacillota</taxon>
        <taxon>Clostridia</taxon>
        <taxon>Lachnospirales</taxon>
        <taxon>Lachnospiraceae</taxon>
        <taxon>Hungatella</taxon>
    </lineage>
</organism>
<gene>
    <name evidence="4" type="ORF">DWX31_01070</name>
</gene>
<dbReference type="InterPro" id="IPR000330">
    <property type="entry name" value="SNF2_N"/>
</dbReference>
<evidence type="ECO:0000256" key="1">
    <source>
        <dbReference type="ARBA" id="ARBA00022801"/>
    </source>
</evidence>
<evidence type="ECO:0000313" key="5">
    <source>
        <dbReference type="Proteomes" id="UP000261023"/>
    </source>
</evidence>
<dbReference type="Proteomes" id="UP000261023">
    <property type="component" value="Unassembled WGS sequence"/>
</dbReference>
<dbReference type="OrthoDB" id="9814088at2"/>
<sequence length="1113" mass="130802">MLLEKMYVRCPIDFDMINPRDYLMGQTIKIDSFADTIEVVFHDPFNYRVYYDTFPKTAILPSSLVYRCQFFIGSIVLYKKEKYQVIACVKNEDRYYEYYIENVYDKRLIRVLENEVVAPFTVGKVDPAFQLQKYEFQNPCWLFGRTIVAKVMKVLDNSIYGFKELAGCKIFLMPHQLKTIMRCLQEDRCRYMLADEVGMGKTIEAAAILKVYFARHSKIKTLIVAPGSLLEQWKTELFLKFDLYEGENENNNHIKFAEIEKASAYDANEGWDFIIIDEAHRLLRCQERYELFHRLSKDTNNLLLLSATPVQQKRADYLDLLRLILPDKYDCCTREKFDELVEKQGNITKAAAMVLSNIEDLDEVIRNSNEVEKDPHDDEDSEDFFSDIQSGFGKLYKIIKDDMFQKLYEKADFDDEDMGIHHFKVAISYLCENYQIEKNIIRNRRDTLEDLPERQLISLPYALNPDKNFYEYGTYQELVAWITEKKITEEEFQTNFKPLFGAFFSSPWAFEKELDKAAESSSVIVPESLRENIRRWTMYEKDIVDHIADALDAPEDYSSRIIQTMYYIDEYAGDAKTVLFTDYKETFEVYESVLMDFYTKEGFSCFRKGMSSDELEMNVCRFQNDRTCTIMLCDESGGEGRNFQCADFVVHIDLPWDANVIEQRIGRLDRMGRGRERPVVSVVPYAEESLEEELLKFWDSGLNIFKHSLSGLEIIMNDINNAIVSAIIKDFRFGLTNEIQNVIERSAKLKEEVREEQHFDTAAYIYRPMNQELISLVKYYNRNENKMFAEAMLQWAMLSGFRNVEEKDEIVSFNDHSFSTKSAENSLLVPPDWDTYFARRQNLFLSKIKEMRNDKISKNTSHNSRSIEGTFSRKKAIENDYIHFFAPGDDIFDCIVDNAMRSCRGQAAAFAMKADINWIGLIYTWSLYPNEKLLIENDVPLTYLSSFRNYLAVEQVQIPVKLHAEAEIPADKVIRAYNLMLQRDFESSKDEIDHLGRRSRQDGFMGIYRQHRASNVDYFKTLYPQERWEDIVRRSRAFSKDKALKLLRERSHISEAKTEMDRILTSMIATAKYYDYIPEDYTKMKAIYDVVWKSLAKPMVRLESACFVWMVKY</sequence>
<dbReference type="PANTHER" id="PTHR10799">
    <property type="entry name" value="SNF2/RAD54 HELICASE FAMILY"/>
    <property type="match status" value="1"/>
</dbReference>
<dbReference type="CDD" id="cd18793">
    <property type="entry name" value="SF2_C_SNF"/>
    <property type="match status" value="1"/>
</dbReference>
<dbReference type="Gene3D" id="3.40.50.10810">
    <property type="entry name" value="Tandem AAA-ATPase domain"/>
    <property type="match status" value="1"/>
</dbReference>
<dbReference type="InterPro" id="IPR038718">
    <property type="entry name" value="SNF2-like_sf"/>
</dbReference>
<dbReference type="InterPro" id="IPR014001">
    <property type="entry name" value="Helicase_ATP-bd"/>
</dbReference>
<comment type="caution">
    <text evidence="4">The sequence shown here is derived from an EMBL/GenBank/DDBJ whole genome shotgun (WGS) entry which is preliminary data.</text>
</comment>
<dbReference type="SMART" id="SM00490">
    <property type="entry name" value="HELICc"/>
    <property type="match status" value="1"/>
</dbReference>
<evidence type="ECO:0000259" key="3">
    <source>
        <dbReference type="PROSITE" id="PS51194"/>
    </source>
</evidence>
<dbReference type="RefSeq" id="WP_025529105.1">
    <property type="nucleotide sequence ID" value="NZ_QTJW01000001.1"/>
</dbReference>
<dbReference type="GO" id="GO:0016787">
    <property type="term" value="F:hydrolase activity"/>
    <property type="evidence" value="ECO:0007669"/>
    <property type="project" value="UniProtKB-KW"/>
</dbReference>
<dbReference type="GO" id="GO:0005524">
    <property type="term" value="F:ATP binding"/>
    <property type="evidence" value="ECO:0007669"/>
    <property type="project" value="InterPro"/>
</dbReference>
<dbReference type="EMBL" id="QTJW01000001">
    <property type="protein sequence ID" value="RGD72471.1"/>
    <property type="molecule type" value="Genomic_DNA"/>
</dbReference>
<dbReference type="InterPro" id="IPR049730">
    <property type="entry name" value="SNF2/RAD54-like_C"/>
</dbReference>
<dbReference type="SUPFAM" id="SSF52540">
    <property type="entry name" value="P-loop containing nucleoside triphosphate hydrolases"/>
    <property type="match status" value="2"/>
</dbReference>
<dbReference type="Gene3D" id="3.40.50.300">
    <property type="entry name" value="P-loop containing nucleotide triphosphate hydrolases"/>
    <property type="match status" value="1"/>
</dbReference>
<dbReference type="SMART" id="SM00487">
    <property type="entry name" value="DEXDc"/>
    <property type="match status" value="1"/>
</dbReference>
<name>A0A3E3DTD9_9FIRM</name>
<dbReference type="InterPro" id="IPR027417">
    <property type="entry name" value="P-loop_NTPase"/>
</dbReference>
<dbReference type="PROSITE" id="PS51192">
    <property type="entry name" value="HELICASE_ATP_BIND_1"/>
    <property type="match status" value="1"/>
</dbReference>
<accession>A0A3E3DTD9</accession>
<dbReference type="PROSITE" id="PS51194">
    <property type="entry name" value="HELICASE_CTER"/>
    <property type="match status" value="1"/>
</dbReference>
<keyword evidence="1" id="KW-0378">Hydrolase</keyword>
<evidence type="ECO:0000259" key="2">
    <source>
        <dbReference type="PROSITE" id="PS51192"/>
    </source>
</evidence>
<dbReference type="InterPro" id="IPR001650">
    <property type="entry name" value="Helicase_C-like"/>
</dbReference>
<dbReference type="AlphaFoldDB" id="A0A3E3DTD9"/>
<protein>
    <submittedName>
        <fullName evidence="4">Uncharacterized protein</fullName>
    </submittedName>
</protein>
<dbReference type="Pfam" id="PF00271">
    <property type="entry name" value="Helicase_C"/>
    <property type="match status" value="1"/>
</dbReference>
<proteinExistence type="predicted"/>
<dbReference type="GO" id="GO:0003677">
    <property type="term" value="F:DNA binding"/>
    <property type="evidence" value="ECO:0007669"/>
    <property type="project" value="InterPro"/>
</dbReference>
<dbReference type="Pfam" id="PF00176">
    <property type="entry name" value="SNF2-rel_dom"/>
    <property type="match status" value="1"/>
</dbReference>
<evidence type="ECO:0000313" key="4">
    <source>
        <dbReference type="EMBL" id="RGD72471.1"/>
    </source>
</evidence>
<feature type="domain" description="Helicase ATP-binding" evidence="2">
    <location>
        <begin position="182"/>
        <end position="327"/>
    </location>
</feature>
<reference evidence="4 5" key="1">
    <citation type="submission" date="2018-08" db="EMBL/GenBank/DDBJ databases">
        <title>A genome reference for cultivated species of the human gut microbiota.</title>
        <authorList>
            <person name="Zou Y."/>
            <person name="Xue W."/>
            <person name="Luo G."/>
        </authorList>
    </citation>
    <scope>NUCLEOTIDE SEQUENCE [LARGE SCALE GENOMIC DNA]</scope>
    <source>
        <strain evidence="4 5">AF19-13AC</strain>
    </source>
</reference>
<feature type="domain" description="Helicase C-terminal" evidence="3">
    <location>
        <begin position="560"/>
        <end position="720"/>
    </location>
</feature>